<accession>A0ABY1QA59</accession>
<dbReference type="PROSITE" id="PS51318">
    <property type="entry name" value="TAT"/>
    <property type="match status" value="1"/>
</dbReference>
<dbReference type="InterPro" id="IPR001638">
    <property type="entry name" value="Solute-binding_3/MltF_N"/>
</dbReference>
<gene>
    <name evidence="4" type="ORF">SAMN06295970_109106</name>
</gene>
<feature type="domain" description="Solute-binding protein family 3/N-terminal" evidence="3">
    <location>
        <begin position="43"/>
        <end position="263"/>
    </location>
</feature>
<dbReference type="PANTHER" id="PTHR35936">
    <property type="entry name" value="MEMBRANE-BOUND LYTIC MUREIN TRANSGLYCOSYLASE F"/>
    <property type="match status" value="1"/>
</dbReference>
<sequence length="270" mass="29068">MTTFRKRRTVLKAIAAAGIGAALASHLPLAAAQSLADLKKKGELTVGMLVDFPPYGTLNGSNQPDGYDADVARLLAEDLGMKLKLVPVTGPNRIPFLLTNKVDLLVASLAITPERAKQVKFSRPYAAASIVLYGRKDAKIKEAAELKGMRVGVARASTQDIALTAAAPQGTEIRRFDDDASAMQALMSGQVDAIGCSTTVAAQIAKRAPANTYEEKFLLRQQFMGVALRPDQDEMVKTVNDFVARNKANGKLGKLYRKWLDTDLPALPET</sequence>
<dbReference type="RefSeq" id="WP_283442782.1">
    <property type="nucleotide sequence ID" value="NZ_FXUL01000009.1"/>
</dbReference>
<evidence type="ECO:0000256" key="2">
    <source>
        <dbReference type="SAM" id="SignalP"/>
    </source>
</evidence>
<dbReference type="PANTHER" id="PTHR35936:SF17">
    <property type="entry name" value="ARGININE-BINDING EXTRACELLULAR PROTEIN ARTP"/>
    <property type="match status" value="1"/>
</dbReference>
<dbReference type="SUPFAM" id="SSF53850">
    <property type="entry name" value="Periplasmic binding protein-like II"/>
    <property type="match status" value="1"/>
</dbReference>
<keyword evidence="1 2" id="KW-0732">Signal</keyword>
<evidence type="ECO:0000313" key="4">
    <source>
        <dbReference type="EMBL" id="SMP63590.1"/>
    </source>
</evidence>
<name>A0ABY1QA59_9BURK</name>
<dbReference type="InterPro" id="IPR006311">
    <property type="entry name" value="TAT_signal"/>
</dbReference>
<dbReference type="EMBL" id="FXUL01000009">
    <property type="protein sequence ID" value="SMP63590.1"/>
    <property type="molecule type" value="Genomic_DNA"/>
</dbReference>
<feature type="chain" id="PRO_5045070193" evidence="2">
    <location>
        <begin position="31"/>
        <end position="270"/>
    </location>
</feature>
<comment type="caution">
    <text evidence="4">The sequence shown here is derived from an EMBL/GenBank/DDBJ whole genome shotgun (WGS) entry which is preliminary data.</text>
</comment>
<dbReference type="Pfam" id="PF00497">
    <property type="entry name" value="SBP_bac_3"/>
    <property type="match status" value="1"/>
</dbReference>
<evidence type="ECO:0000313" key="5">
    <source>
        <dbReference type="Proteomes" id="UP001158049"/>
    </source>
</evidence>
<protein>
    <submittedName>
        <fullName evidence="4">Amino acid ABC transporter substrate-binding protein, PAAT family</fullName>
    </submittedName>
</protein>
<evidence type="ECO:0000259" key="3">
    <source>
        <dbReference type="SMART" id="SM00062"/>
    </source>
</evidence>
<dbReference type="Proteomes" id="UP001158049">
    <property type="component" value="Unassembled WGS sequence"/>
</dbReference>
<keyword evidence="5" id="KW-1185">Reference proteome</keyword>
<proteinExistence type="predicted"/>
<reference evidence="4 5" key="1">
    <citation type="submission" date="2017-05" db="EMBL/GenBank/DDBJ databases">
        <authorList>
            <person name="Varghese N."/>
            <person name="Submissions S."/>
        </authorList>
    </citation>
    <scope>NUCLEOTIDE SEQUENCE [LARGE SCALE GENOMIC DNA]</scope>
    <source>
        <strain evidence="4 5">DSM 26001</strain>
    </source>
</reference>
<dbReference type="CDD" id="cd01072">
    <property type="entry name" value="PBP2_SMa0082_like"/>
    <property type="match status" value="1"/>
</dbReference>
<organism evidence="4 5">
    <name type="scientific">Noviherbaspirillum suwonense</name>
    <dbReference type="NCBI Taxonomy" id="1224511"/>
    <lineage>
        <taxon>Bacteria</taxon>
        <taxon>Pseudomonadati</taxon>
        <taxon>Pseudomonadota</taxon>
        <taxon>Betaproteobacteria</taxon>
        <taxon>Burkholderiales</taxon>
        <taxon>Oxalobacteraceae</taxon>
        <taxon>Noviherbaspirillum</taxon>
    </lineage>
</organism>
<dbReference type="Gene3D" id="3.40.190.10">
    <property type="entry name" value="Periplasmic binding protein-like II"/>
    <property type="match status" value="2"/>
</dbReference>
<evidence type="ECO:0000256" key="1">
    <source>
        <dbReference type="ARBA" id="ARBA00022729"/>
    </source>
</evidence>
<feature type="signal peptide" evidence="2">
    <location>
        <begin position="1"/>
        <end position="30"/>
    </location>
</feature>
<dbReference type="SMART" id="SM00062">
    <property type="entry name" value="PBPb"/>
    <property type="match status" value="1"/>
</dbReference>